<reference evidence="2 3" key="1">
    <citation type="submission" date="2016-10" db="EMBL/GenBank/DDBJ databases">
        <authorList>
            <person name="Varghese N."/>
            <person name="Submissions S."/>
        </authorList>
    </citation>
    <scope>NUCLEOTIDE SEQUENCE [LARGE SCALE GENOMIC DNA]</scope>
    <source>
        <strain evidence="2 3">CGMCC 1.6377</strain>
    </source>
</reference>
<evidence type="ECO:0000313" key="2">
    <source>
        <dbReference type="EMBL" id="SFH61168.1"/>
    </source>
</evidence>
<sequence length="136" mass="15018">MTKWFHSGRRRDCCVLVYEAGELRAQSLKSRLESHYDERIDPQSFYATLSALVEAGYLTRRAEGLADVYTLTDAGEVALLDHYEWISERVAAGNERIDEGGNDADGIVGNDDDATDAGVDDANRITGVDDSRDDAE</sequence>
<name>A0A1I3BFV6_9EURY</name>
<feature type="compositionally biased region" description="Acidic residues" evidence="1">
    <location>
        <begin position="110"/>
        <end position="119"/>
    </location>
</feature>
<dbReference type="InterPro" id="IPR036390">
    <property type="entry name" value="WH_DNA-bd_sf"/>
</dbReference>
<protein>
    <submittedName>
        <fullName evidence="2">DNA-binding transcriptional regulator, PadR family</fullName>
    </submittedName>
</protein>
<feature type="region of interest" description="Disordered" evidence="1">
    <location>
        <begin position="94"/>
        <end position="136"/>
    </location>
</feature>
<dbReference type="SUPFAM" id="SSF46785">
    <property type="entry name" value="Winged helix' DNA-binding domain"/>
    <property type="match status" value="1"/>
</dbReference>
<dbReference type="RefSeq" id="WP_149784763.1">
    <property type="nucleotide sequence ID" value="NZ_BAAADP010000001.1"/>
</dbReference>
<keyword evidence="3" id="KW-1185">Reference proteome</keyword>
<gene>
    <name evidence="2" type="ORF">SAMN04488066_11245</name>
</gene>
<dbReference type="GO" id="GO:0003677">
    <property type="term" value="F:DNA binding"/>
    <property type="evidence" value="ECO:0007669"/>
    <property type="project" value="UniProtKB-KW"/>
</dbReference>
<proteinExistence type="predicted"/>
<dbReference type="EMBL" id="FOPZ01000012">
    <property type="protein sequence ID" value="SFH61168.1"/>
    <property type="molecule type" value="Genomic_DNA"/>
</dbReference>
<dbReference type="Proteomes" id="UP000323537">
    <property type="component" value="Unassembled WGS sequence"/>
</dbReference>
<accession>A0A1I3BFV6</accession>
<keyword evidence="2" id="KW-0238">DNA-binding</keyword>
<feature type="compositionally biased region" description="Basic and acidic residues" evidence="1">
    <location>
        <begin position="121"/>
        <end position="130"/>
    </location>
</feature>
<evidence type="ECO:0000256" key="1">
    <source>
        <dbReference type="SAM" id="MobiDB-lite"/>
    </source>
</evidence>
<dbReference type="AlphaFoldDB" id="A0A1I3BFV6"/>
<evidence type="ECO:0000313" key="3">
    <source>
        <dbReference type="Proteomes" id="UP000323537"/>
    </source>
</evidence>
<dbReference type="Gene3D" id="1.10.10.10">
    <property type="entry name" value="Winged helix-like DNA-binding domain superfamily/Winged helix DNA-binding domain"/>
    <property type="match status" value="1"/>
</dbReference>
<organism evidence="2 3">
    <name type="scientific">Halorubrum aquaticum</name>
    <dbReference type="NCBI Taxonomy" id="387340"/>
    <lineage>
        <taxon>Archaea</taxon>
        <taxon>Methanobacteriati</taxon>
        <taxon>Methanobacteriota</taxon>
        <taxon>Stenosarchaea group</taxon>
        <taxon>Halobacteria</taxon>
        <taxon>Halobacteriales</taxon>
        <taxon>Haloferacaceae</taxon>
        <taxon>Halorubrum</taxon>
    </lineage>
</organism>
<dbReference type="InterPro" id="IPR036388">
    <property type="entry name" value="WH-like_DNA-bd_sf"/>
</dbReference>
<dbReference type="OrthoDB" id="224705at2157"/>